<sequence>MALVSQDSTPPDLILKGSGSNAAEVVLIILGTRQPIEDAIDLCARFQEKGHTVVVTHSDAEDSSYKVPLLISEYNVVGKNIHDLRNDDDSELVNAEFESIVSTLSLDQSTGSSYLDQLDEIDNSERFIQPDPVLPRIKEKANRIAVIALIGGPLWVIVAAIFGIDPFGVEPWPGLLATTGGLGTLLYRWNLTREEGDDGTQL</sequence>
<gene>
    <name evidence="2" type="ORF">UFOPK1852_00218</name>
</gene>
<accession>A0A6J6GPE6</accession>
<protein>
    <submittedName>
        <fullName evidence="2">Unannotated protein</fullName>
    </submittedName>
</protein>
<evidence type="ECO:0000313" key="2">
    <source>
        <dbReference type="EMBL" id="CAB4603177.1"/>
    </source>
</evidence>
<keyword evidence="1" id="KW-0812">Transmembrane</keyword>
<evidence type="ECO:0000256" key="1">
    <source>
        <dbReference type="SAM" id="Phobius"/>
    </source>
</evidence>
<dbReference type="EMBL" id="CAEZUS010000019">
    <property type="protein sequence ID" value="CAB4603177.1"/>
    <property type="molecule type" value="Genomic_DNA"/>
</dbReference>
<name>A0A6J6GPE6_9ZZZZ</name>
<organism evidence="2">
    <name type="scientific">freshwater metagenome</name>
    <dbReference type="NCBI Taxonomy" id="449393"/>
    <lineage>
        <taxon>unclassified sequences</taxon>
        <taxon>metagenomes</taxon>
        <taxon>ecological metagenomes</taxon>
    </lineage>
</organism>
<feature type="transmembrane region" description="Helical" evidence="1">
    <location>
        <begin position="144"/>
        <end position="164"/>
    </location>
</feature>
<keyword evidence="1" id="KW-0472">Membrane</keyword>
<dbReference type="AlphaFoldDB" id="A0A6J6GPE6"/>
<proteinExistence type="predicted"/>
<reference evidence="2" key="1">
    <citation type="submission" date="2020-05" db="EMBL/GenBank/DDBJ databases">
        <authorList>
            <person name="Chiriac C."/>
            <person name="Salcher M."/>
            <person name="Ghai R."/>
            <person name="Kavagutti S V."/>
        </authorList>
    </citation>
    <scope>NUCLEOTIDE SEQUENCE</scope>
</reference>
<keyword evidence="1" id="KW-1133">Transmembrane helix</keyword>